<comment type="caution">
    <text evidence="3">The sequence shown here is derived from an EMBL/GenBank/DDBJ whole genome shotgun (WGS) entry which is preliminary data.</text>
</comment>
<evidence type="ECO:0000256" key="1">
    <source>
        <dbReference type="SAM" id="Coils"/>
    </source>
</evidence>
<dbReference type="PROSITE" id="PS50096">
    <property type="entry name" value="IQ"/>
    <property type="match status" value="1"/>
</dbReference>
<dbReference type="EMBL" id="JAFIRN010000016">
    <property type="protein sequence ID" value="KAG5833374.1"/>
    <property type="molecule type" value="Genomic_DNA"/>
</dbReference>
<feature type="compositionally biased region" description="Polar residues" evidence="2">
    <location>
        <begin position="94"/>
        <end position="115"/>
    </location>
</feature>
<feature type="region of interest" description="Disordered" evidence="2">
    <location>
        <begin position="94"/>
        <end position="219"/>
    </location>
</feature>
<protein>
    <submittedName>
        <fullName evidence="3">Uncharacterized protein</fullName>
    </submittedName>
</protein>
<evidence type="ECO:0000256" key="2">
    <source>
        <dbReference type="SAM" id="MobiDB-lite"/>
    </source>
</evidence>
<evidence type="ECO:0000313" key="4">
    <source>
        <dbReference type="Proteomes" id="UP001044222"/>
    </source>
</evidence>
<keyword evidence="1" id="KW-0175">Coiled coil</keyword>
<gene>
    <name evidence="3" type="ORF">ANANG_G00275260</name>
</gene>
<proteinExistence type="predicted"/>
<feature type="coiled-coil region" evidence="1">
    <location>
        <begin position="35"/>
        <end position="67"/>
    </location>
</feature>
<organism evidence="3 4">
    <name type="scientific">Anguilla anguilla</name>
    <name type="common">European freshwater eel</name>
    <name type="synonym">Muraena anguilla</name>
    <dbReference type="NCBI Taxonomy" id="7936"/>
    <lineage>
        <taxon>Eukaryota</taxon>
        <taxon>Metazoa</taxon>
        <taxon>Chordata</taxon>
        <taxon>Craniata</taxon>
        <taxon>Vertebrata</taxon>
        <taxon>Euteleostomi</taxon>
        <taxon>Actinopterygii</taxon>
        <taxon>Neopterygii</taxon>
        <taxon>Teleostei</taxon>
        <taxon>Anguilliformes</taxon>
        <taxon>Anguillidae</taxon>
        <taxon>Anguilla</taxon>
    </lineage>
</organism>
<feature type="compositionally biased region" description="Polar residues" evidence="2">
    <location>
        <begin position="176"/>
        <end position="185"/>
    </location>
</feature>
<keyword evidence="4" id="KW-1185">Reference proteome</keyword>
<evidence type="ECO:0000313" key="3">
    <source>
        <dbReference type="EMBL" id="KAG5833374.1"/>
    </source>
</evidence>
<dbReference type="Proteomes" id="UP001044222">
    <property type="component" value="Chromosome 16"/>
</dbReference>
<name>A0A9D3LMI9_ANGAN</name>
<accession>A0A9D3LMI9</accession>
<reference evidence="3" key="1">
    <citation type="submission" date="2021-01" db="EMBL/GenBank/DDBJ databases">
        <title>A chromosome-scale assembly of European eel, Anguilla anguilla.</title>
        <authorList>
            <person name="Henkel C."/>
            <person name="Jong-Raadsen S.A."/>
            <person name="Dufour S."/>
            <person name="Weltzien F.-A."/>
            <person name="Palstra A.P."/>
            <person name="Pelster B."/>
            <person name="Spaink H.P."/>
            <person name="Van Den Thillart G.E."/>
            <person name="Jansen H."/>
            <person name="Zahm M."/>
            <person name="Klopp C."/>
            <person name="Cedric C."/>
            <person name="Louis A."/>
            <person name="Berthelot C."/>
            <person name="Parey E."/>
            <person name="Roest Crollius H."/>
            <person name="Montfort J."/>
            <person name="Robinson-Rechavi M."/>
            <person name="Bucao C."/>
            <person name="Bouchez O."/>
            <person name="Gislard M."/>
            <person name="Lluch J."/>
            <person name="Milhes M."/>
            <person name="Lampietro C."/>
            <person name="Lopez Roques C."/>
            <person name="Donnadieu C."/>
            <person name="Braasch I."/>
            <person name="Desvignes T."/>
            <person name="Postlethwait J."/>
            <person name="Bobe J."/>
            <person name="Guiguen Y."/>
            <person name="Dirks R."/>
        </authorList>
    </citation>
    <scope>NUCLEOTIDE SEQUENCE</scope>
    <source>
        <strain evidence="3">Tag_6206</strain>
        <tissue evidence="3">Liver</tissue>
    </source>
</reference>
<dbReference type="AlphaFoldDB" id="A0A9D3LMI9"/>
<sequence length="219" mass="24246">MGTAAAAVRIQAWWRGLSTRRFHPLAKEVRSEIRLRRMQEHIVYLSAEMERMQREQEEERLQRLVQEEAVRFLWTQLQSVLEWQRSVQEQLQGASRSQLSGQPPLQAAAASTLNPACSEASFPDSGFQSTGDPQGALEDSLCSGTGESVETVRAGRGGGAATEGGRARGPTARTVVSCSSTSPLYSSWRRPRRGPATEQEHPWHPPLSQNWQCVTPPPA</sequence>